<dbReference type="InterPro" id="IPR018490">
    <property type="entry name" value="cNMP-bd_dom_sf"/>
</dbReference>
<feature type="domain" description="HTH crp-type" evidence="5">
    <location>
        <begin position="155"/>
        <end position="223"/>
    </location>
</feature>
<dbReference type="GO" id="GO:0003677">
    <property type="term" value="F:DNA binding"/>
    <property type="evidence" value="ECO:0007669"/>
    <property type="project" value="UniProtKB-KW"/>
</dbReference>
<dbReference type="InterPro" id="IPR014710">
    <property type="entry name" value="RmlC-like_jellyroll"/>
</dbReference>
<feature type="domain" description="Cyclic nucleotide-binding" evidence="4">
    <location>
        <begin position="14"/>
        <end position="111"/>
    </location>
</feature>
<keyword evidence="7" id="KW-1185">Reference proteome</keyword>
<dbReference type="Pfam" id="PF00027">
    <property type="entry name" value="cNMP_binding"/>
    <property type="match status" value="1"/>
</dbReference>
<evidence type="ECO:0000313" key="7">
    <source>
        <dbReference type="Proteomes" id="UP000277811"/>
    </source>
</evidence>
<dbReference type="RefSeq" id="WP_122626177.1">
    <property type="nucleotide sequence ID" value="NZ_UPPP01000053.1"/>
</dbReference>
<dbReference type="SMART" id="SM00419">
    <property type="entry name" value="HTH_CRP"/>
    <property type="match status" value="1"/>
</dbReference>
<dbReference type="PANTHER" id="PTHR24567">
    <property type="entry name" value="CRP FAMILY TRANSCRIPTIONAL REGULATORY PROTEIN"/>
    <property type="match status" value="1"/>
</dbReference>
<dbReference type="InterPro" id="IPR036390">
    <property type="entry name" value="WH_DNA-bd_sf"/>
</dbReference>
<evidence type="ECO:0000256" key="1">
    <source>
        <dbReference type="ARBA" id="ARBA00023015"/>
    </source>
</evidence>
<evidence type="ECO:0008006" key="8">
    <source>
        <dbReference type="Google" id="ProtNLM"/>
    </source>
</evidence>
<accession>A0A498R4G9</accession>
<gene>
    <name evidence="6" type="ORF">LUCI_0379</name>
</gene>
<proteinExistence type="predicted"/>
<dbReference type="PROSITE" id="PS50042">
    <property type="entry name" value="CNMP_BINDING_3"/>
    <property type="match status" value="1"/>
</dbReference>
<dbReference type="GO" id="GO:0003700">
    <property type="term" value="F:DNA-binding transcription factor activity"/>
    <property type="evidence" value="ECO:0007669"/>
    <property type="project" value="TreeGrafter"/>
</dbReference>
<dbReference type="SUPFAM" id="SSF51206">
    <property type="entry name" value="cAMP-binding domain-like"/>
    <property type="match status" value="1"/>
</dbReference>
<dbReference type="InterPro" id="IPR000595">
    <property type="entry name" value="cNMP-bd_dom"/>
</dbReference>
<dbReference type="Proteomes" id="UP000277811">
    <property type="component" value="Unassembled WGS sequence"/>
</dbReference>
<dbReference type="AlphaFoldDB" id="A0A498R4G9"/>
<keyword evidence="3" id="KW-0804">Transcription</keyword>
<dbReference type="PROSITE" id="PS51063">
    <property type="entry name" value="HTH_CRP_2"/>
    <property type="match status" value="1"/>
</dbReference>
<dbReference type="InterPro" id="IPR012318">
    <property type="entry name" value="HTH_CRP"/>
</dbReference>
<dbReference type="PANTHER" id="PTHR24567:SF58">
    <property type="entry name" value="CYCLIC AMP-BINDING REGULATORY PROTEIN"/>
    <property type="match status" value="1"/>
</dbReference>
<dbReference type="Gene3D" id="2.60.120.10">
    <property type="entry name" value="Jelly Rolls"/>
    <property type="match status" value="1"/>
</dbReference>
<dbReference type="CDD" id="cd00038">
    <property type="entry name" value="CAP_ED"/>
    <property type="match status" value="1"/>
</dbReference>
<evidence type="ECO:0000256" key="3">
    <source>
        <dbReference type="ARBA" id="ARBA00023163"/>
    </source>
</evidence>
<sequence>MNGNLGEVLQNSPLFGGIPVPEIEAMLACLQPKMQTFLKNTYITMEGEAFTGLGIILAGEALVTKENAAGRRIVMTSLQAGGMFGEMVAFSGKPFWPASVFAQTECSVLFLPPAKITEGCGNACECHTRLIRNLLSIISERALLLNRKVEYLAIKSMRGKISAYLLEQHKLTGKKVFVLPLSRHELADFLNVSRTALSREMGRMRDEGVIEFFRSSVKVKDIETLKREWD</sequence>
<organism evidence="6 7">
    <name type="scientific">Lucifera butyrica</name>
    <dbReference type="NCBI Taxonomy" id="1351585"/>
    <lineage>
        <taxon>Bacteria</taxon>
        <taxon>Bacillati</taxon>
        <taxon>Bacillota</taxon>
        <taxon>Negativicutes</taxon>
        <taxon>Veillonellales</taxon>
        <taxon>Veillonellaceae</taxon>
        <taxon>Lucifera</taxon>
    </lineage>
</organism>
<reference evidence="6 7" key="1">
    <citation type="submission" date="2018-06" db="EMBL/GenBank/DDBJ databases">
        <authorList>
            <person name="Strepis N."/>
        </authorList>
    </citation>
    <scope>NUCLEOTIDE SEQUENCE [LARGE SCALE GENOMIC DNA]</scope>
    <source>
        <strain evidence="6">LUCI</strain>
    </source>
</reference>
<evidence type="ECO:0000313" key="6">
    <source>
        <dbReference type="EMBL" id="VBB05172.1"/>
    </source>
</evidence>
<dbReference type="GO" id="GO:0005829">
    <property type="term" value="C:cytosol"/>
    <property type="evidence" value="ECO:0007669"/>
    <property type="project" value="TreeGrafter"/>
</dbReference>
<dbReference type="EMBL" id="UPPP01000053">
    <property type="protein sequence ID" value="VBB05172.1"/>
    <property type="molecule type" value="Genomic_DNA"/>
</dbReference>
<evidence type="ECO:0000259" key="5">
    <source>
        <dbReference type="PROSITE" id="PS51063"/>
    </source>
</evidence>
<dbReference type="OrthoDB" id="3176638at2"/>
<dbReference type="SMART" id="SM00100">
    <property type="entry name" value="cNMP"/>
    <property type="match status" value="1"/>
</dbReference>
<dbReference type="SUPFAM" id="SSF46785">
    <property type="entry name" value="Winged helix' DNA-binding domain"/>
    <property type="match status" value="1"/>
</dbReference>
<name>A0A498R4G9_9FIRM</name>
<protein>
    <recommendedName>
        <fullName evidence="8">Crp bacterial regulatory protein hth signature</fullName>
    </recommendedName>
</protein>
<dbReference type="Pfam" id="PF13545">
    <property type="entry name" value="HTH_Crp_2"/>
    <property type="match status" value="1"/>
</dbReference>
<keyword evidence="1" id="KW-0805">Transcription regulation</keyword>
<keyword evidence="2" id="KW-0238">DNA-binding</keyword>
<dbReference type="InterPro" id="IPR050397">
    <property type="entry name" value="Env_Response_Regulators"/>
</dbReference>
<evidence type="ECO:0000256" key="2">
    <source>
        <dbReference type="ARBA" id="ARBA00023125"/>
    </source>
</evidence>
<evidence type="ECO:0000259" key="4">
    <source>
        <dbReference type="PROSITE" id="PS50042"/>
    </source>
</evidence>